<gene>
    <name evidence="6" type="ORF">DM826_09710</name>
</gene>
<feature type="transmembrane region" description="Helical" evidence="5">
    <location>
        <begin position="92"/>
        <end position="114"/>
    </location>
</feature>
<feature type="transmembrane region" description="Helical" evidence="5">
    <location>
        <begin position="126"/>
        <end position="149"/>
    </location>
</feature>
<evidence type="ECO:0000256" key="1">
    <source>
        <dbReference type="ARBA" id="ARBA00004141"/>
    </source>
</evidence>
<evidence type="ECO:0000313" key="7">
    <source>
        <dbReference type="Proteomes" id="UP000276588"/>
    </source>
</evidence>
<proteinExistence type="predicted"/>
<evidence type="ECO:0000256" key="4">
    <source>
        <dbReference type="ARBA" id="ARBA00023136"/>
    </source>
</evidence>
<comment type="subcellular location">
    <subcellularLocation>
        <location evidence="1">Membrane</location>
        <topology evidence="1">Multi-pass membrane protein</topology>
    </subcellularLocation>
</comment>
<keyword evidence="4 5" id="KW-0472">Membrane</keyword>
<accession>A0A3A6PKH7</accession>
<evidence type="ECO:0000256" key="5">
    <source>
        <dbReference type="SAM" id="Phobius"/>
    </source>
</evidence>
<name>A0A3A6PKH7_9EURY</name>
<dbReference type="AlphaFoldDB" id="A0A3A6PKH7"/>
<organism evidence="6 7">
    <name type="scientific">Halonotius aquaticus</name>
    <dbReference type="NCBI Taxonomy" id="2216978"/>
    <lineage>
        <taxon>Archaea</taxon>
        <taxon>Methanobacteriati</taxon>
        <taxon>Methanobacteriota</taxon>
        <taxon>Stenosarchaea group</taxon>
        <taxon>Halobacteria</taxon>
        <taxon>Halobacteriales</taxon>
        <taxon>Haloferacaceae</taxon>
        <taxon>Halonotius</taxon>
    </lineage>
</organism>
<reference evidence="6 7" key="1">
    <citation type="submission" date="2018-06" db="EMBL/GenBank/DDBJ databases">
        <title>Halonotius sp. F13-13 a new haloarchaeeon isolated from a solar saltern from Isla Cristina, Huelva, Spain.</title>
        <authorList>
            <person name="Duran-Viseras A."/>
            <person name="Sanchez-Porro C."/>
            <person name="Ventosa A."/>
        </authorList>
    </citation>
    <scope>NUCLEOTIDE SEQUENCE [LARGE SCALE GENOMIC DNA]</scope>
    <source>
        <strain evidence="6 7">F13-13</strain>
    </source>
</reference>
<dbReference type="InterPro" id="IPR032808">
    <property type="entry name" value="DoxX"/>
</dbReference>
<dbReference type="Proteomes" id="UP000276588">
    <property type="component" value="Unassembled WGS sequence"/>
</dbReference>
<comment type="caution">
    <text evidence="6">The sequence shown here is derived from an EMBL/GenBank/DDBJ whole genome shotgun (WGS) entry which is preliminary data.</text>
</comment>
<evidence type="ECO:0000313" key="6">
    <source>
        <dbReference type="EMBL" id="RJX41929.1"/>
    </source>
</evidence>
<dbReference type="Pfam" id="PF07681">
    <property type="entry name" value="DoxX"/>
    <property type="match status" value="1"/>
</dbReference>
<evidence type="ECO:0000256" key="2">
    <source>
        <dbReference type="ARBA" id="ARBA00022692"/>
    </source>
</evidence>
<dbReference type="EMBL" id="QKNY01000018">
    <property type="protein sequence ID" value="RJX41929.1"/>
    <property type="molecule type" value="Genomic_DNA"/>
</dbReference>
<protein>
    <submittedName>
        <fullName evidence="6">Quinol oxidase</fullName>
    </submittedName>
</protein>
<keyword evidence="2 5" id="KW-0812">Transmembrane</keyword>
<keyword evidence="7" id="KW-1185">Reference proteome</keyword>
<evidence type="ECO:0000256" key="3">
    <source>
        <dbReference type="ARBA" id="ARBA00022989"/>
    </source>
</evidence>
<dbReference type="GO" id="GO:0016020">
    <property type="term" value="C:membrane"/>
    <property type="evidence" value="ECO:0007669"/>
    <property type="project" value="UniProtKB-SubCell"/>
</dbReference>
<dbReference type="RefSeq" id="WP_120103199.1">
    <property type="nucleotide sequence ID" value="NZ_QKNY01000018.1"/>
</dbReference>
<sequence length="152" mass="15402">MLVTEAAELAIGLTPLQLGGDGPLTGELFLLGRLLFGGVLAFNGLNHFLDAESMAGYAGAKGVPAPGLAVPATGGLLLFGGLGVAAGVLPTLAAGALVVFLLVTTPVMHDFWAAPEEQKQNEMINFLKNVAMTGAALALLAISTTAWPYSLA</sequence>
<keyword evidence="3 5" id="KW-1133">Transmembrane helix</keyword>